<dbReference type="InterPro" id="IPR003806">
    <property type="entry name" value="ATP-grasp_PylC-type"/>
</dbReference>
<keyword evidence="1" id="KW-0547">Nucleotide-binding</keyword>
<keyword evidence="4" id="KW-1185">Reference proteome</keyword>
<proteinExistence type="predicted"/>
<reference evidence="3" key="1">
    <citation type="submission" date="2023-12" db="EMBL/GenBank/DDBJ databases">
        <title>Fervidustalea candida gen. nov., sp. nov., a novel member of the family Paenibacillaceae isolated from a geothermal area.</title>
        <authorList>
            <person name="Li W.-J."/>
            <person name="Jiao J.-Y."/>
            <person name="Chen Y."/>
        </authorList>
    </citation>
    <scope>NUCLEOTIDE SEQUENCE</scope>
    <source>
        <strain evidence="3">SYSU GA230002</strain>
    </source>
</reference>
<dbReference type="PROSITE" id="PS50975">
    <property type="entry name" value="ATP_GRASP"/>
    <property type="match status" value="1"/>
</dbReference>
<accession>A0ABU5ZH38</accession>
<dbReference type="EMBL" id="JAYJLD010000010">
    <property type="protein sequence ID" value="MEB3101829.1"/>
    <property type="molecule type" value="Genomic_DNA"/>
</dbReference>
<comment type="caution">
    <text evidence="3">The sequence shown here is derived from an EMBL/GenBank/DDBJ whole genome shotgun (WGS) entry which is preliminary data.</text>
</comment>
<evidence type="ECO:0000256" key="1">
    <source>
        <dbReference type="PROSITE-ProRule" id="PRU00409"/>
    </source>
</evidence>
<dbReference type="PANTHER" id="PTHR23132">
    <property type="entry name" value="D-ALANINE--D-ALANINE LIGASE"/>
    <property type="match status" value="1"/>
</dbReference>
<gene>
    <name evidence="3" type="ORF">VF724_09145</name>
</gene>
<evidence type="ECO:0000313" key="3">
    <source>
        <dbReference type="EMBL" id="MEB3101829.1"/>
    </source>
</evidence>
<dbReference type="Gene3D" id="3.30.470.20">
    <property type="entry name" value="ATP-grasp fold, B domain"/>
    <property type="match status" value="1"/>
</dbReference>
<protein>
    <submittedName>
        <fullName evidence="3">ATP-grasp domain-containing protein</fullName>
    </submittedName>
</protein>
<dbReference type="SUPFAM" id="SSF56059">
    <property type="entry name" value="Glutathione synthetase ATP-binding domain-like"/>
    <property type="match status" value="1"/>
</dbReference>
<dbReference type="PANTHER" id="PTHR23132:SF14">
    <property type="entry name" value="ATP-GRASP DOMAIN-CONTAINING PROTEIN"/>
    <property type="match status" value="1"/>
</dbReference>
<dbReference type="InterPro" id="IPR013815">
    <property type="entry name" value="ATP_grasp_subdomain_1"/>
</dbReference>
<dbReference type="Pfam" id="PF02655">
    <property type="entry name" value="ATP-grasp_3"/>
    <property type="match status" value="1"/>
</dbReference>
<keyword evidence="1" id="KW-0067">ATP-binding</keyword>
<dbReference type="Proteomes" id="UP001310386">
    <property type="component" value="Unassembled WGS sequence"/>
</dbReference>
<sequence>MPRVLCTNGLLSKSLAVVRSLGSRGVEVIAADKTRVHPSGFSKYCKKTLTYPDPAKKPDAFWDWLKTVLVREKFDVLFLMDEDTMSAAVKHKAELESLCLVALPSDEHYSVCADKGQLMKLAELAQVPYPKTFFPDPSEPIRDQLEILLKQLRFPLVIKPRHSSGGRGVRFAGTEQELESKYEEICKQYPNPIIQEFIPAGPKFDISLCYNGEHECIASFAQKHLRNYPIDRGPSTVYESVYEPRLIEYAQRLMKHLPWHGVIDAEFMIDPRSGEPKLLEINPRFCNALHLSIRCGVDFPWILCQSLLGNEVEPIDHYPTGKRGRTLFPGDVLHFLSNPKRLQMDPPLWTTKLLDDMLSWNDPKPIIGFFLAALRYSISPDAWKFLISR</sequence>
<dbReference type="RefSeq" id="WP_371753946.1">
    <property type="nucleotide sequence ID" value="NZ_JAYJLD010000010.1"/>
</dbReference>
<evidence type="ECO:0000259" key="2">
    <source>
        <dbReference type="PROSITE" id="PS50975"/>
    </source>
</evidence>
<dbReference type="Gene3D" id="3.40.50.20">
    <property type="match status" value="1"/>
</dbReference>
<name>A0ABU5ZH38_9BACL</name>
<evidence type="ECO:0000313" key="4">
    <source>
        <dbReference type="Proteomes" id="UP001310386"/>
    </source>
</evidence>
<feature type="domain" description="ATP-grasp" evidence="2">
    <location>
        <begin position="119"/>
        <end position="308"/>
    </location>
</feature>
<organism evidence="3 4">
    <name type="scientific">Ferviditalea candida</name>
    <dbReference type="NCBI Taxonomy" id="3108399"/>
    <lineage>
        <taxon>Bacteria</taxon>
        <taxon>Bacillati</taxon>
        <taxon>Bacillota</taxon>
        <taxon>Bacilli</taxon>
        <taxon>Bacillales</taxon>
        <taxon>Paenibacillaceae</taxon>
        <taxon>Ferviditalea</taxon>
    </lineage>
</organism>
<dbReference type="Gene3D" id="3.30.1490.20">
    <property type="entry name" value="ATP-grasp fold, A domain"/>
    <property type="match status" value="1"/>
</dbReference>
<dbReference type="InterPro" id="IPR011761">
    <property type="entry name" value="ATP-grasp"/>
</dbReference>